<dbReference type="SUPFAM" id="SSF82771">
    <property type="entry name" value="GIY-YIG endonuclease"/>
    <property type="match status" value="1"/>
</dbReference>
<feature type="domain" description="UVR" evidence="6">
    <location>
        <begin position="222"/>
        <end position="257"/>
    </location>
</feature>
<evidence type="ECO:0000313" key="10">
    <source>
        <dbReference type="Proteomes" id="UP000740557"/>
    </source>
</evidence>
<evidence type="ECO:0000259" key="7">
    <source>
        <dbReference type="PROSITE" id="PS50164"/>
    </source>
</evidence>
<reference evidence="9" key="2">
    <citation type="journal article" date="2021" name="Microbiome">
        <title>Successional dynamics and alternative stable states in a saline activated sludge microbial community over 9 years.</title>
        <authorList>
            <person name="Wang Y."/>
            <person name="Ye J."/>
            <person name="Ju F."/>
            <person name="Liu L."/>
            <person name="Boyd J.A."/>
            <person name="Deng Y."/>
            <person name="Parks D.H."/>
            <person name="Jiang X."/>
            <person name="Yin X."/>
            <person name="Woodcroft B.J."/>
            <person name="Tyson G.W."/>
            <person name="Hugenholtz P."/>
            <person name="Polz M.F."/>
            <person name="Zhang T."/>
        </authorList>
    </citation>
    <scope>NUCLEOTIDE SEQUENCE</scope>
    <source>
        <strain evidence="9">HKST-UBA79</strain>
    </source>
</reference>
<dbReference type="FunFam" id="3.40.1440.10:FF:000001">
    <property type="entry name" value="UvrABC system protein C"/>
    <property type="match status" value="1"/>
</dbReference>
<dbReference type="InterPro" id="IPR050066">
    <property type="entry name" value="UvrABC_protein_C"/>
</dbReference>
<name>A0A955EBZ3_UNCKA</name>
<dbReference type="Gene3D" id="4.10.860.10">
    <property type="entry name" value="UVR domain"/>
    <property type="match status" value="1"/>
</dbReference>
<dbReference type="Pfam" id="PF08459">
    <property type="entry name" value="UvrC_RNaseH_dom"/>
    <property type="match status" value="1"/>
</dbReference>
<dbReference type="InterPro" id="IPR036876">
    <property type="entry name" value="UVR_dom_sf"/>
</dbReference>
<evidence type="ECO:0000259" key="8">
    <source>
        <dbReference type="PROSITE" id="PS50165"/>
    </source>
</evidence>
<dbReference type="PROSITE" id="PS50164">
    <property type="entry name" value="GIY_YIG"/>
    <property type="match status" value="1"/>
</dbReference>
<evidence type="ECO:0000256" key="4">
    <source>
        <dbReference type="ARBA" id="ARBA00022881"/>
    </source>
</evidence>
<dbReference type="InterPro" id="IPR038476">
    <property type="entry name" value="UvrC_RNase_H_dom_sf"/>
</dbReference>
<keyword evidence="2" id="KW-0227">DNA damage</keyword>
<evidence type="ECO:0000256" key="5">
    <source>
        <dbReference type="ARBA" id="ARBA00023204"/>
    </source>
</evidence>
<dbReference type="PANTHER" id="PTHR30562:SF1">
    <property type="entry name" value="UVRABC SYSTEM PROTEIN C"/>
    <property type="match status" value="1"/>
</dbReference>
<feature type="domain" description="GIY-YIG" evidence="7">
    <location>
        <begin position="17"/>
        <end position="96"/>
    </location>
</feature>
<dbReference type="GO" id="GO:0006289">
    <property type="term" value="P:nucleotide-excision repair"/>
    <property type="evidence" value="ECO:0007669"/>
    <property type="project" value="InterPro"/>
</dbReference>
<gene>
    <name evidence="9" type="ORF">KC980_03460</name>
</gene>
<dbReference type="AlphaFoldDB" id="A0A955EBZ3"/>
<dbReference type="PROSITE" id="PS50165">
    <property type="entry name" value="UVRC"/>
    <property type="match status" value="1"/>
</dbReference>
<dbReference type="CDD" id="cd10434">
    <property type="entry name" value="GIY-YIG_UvrC_Cho"/>
    <property type="match status" value="1"/>
</dbReference>
<feature type="domain" description="UvrC family homology region profile" evidence="8">
    <location>
        <begin position="275"/>
        <end position="389"/>
    </location>
</feature>
<dbReference type="InterPro" id="IPR001943">
    <property type="entry name" value="UVR_dom"/>
</dbReference>
<dbReference type="GO" id="GO:0009381">
    <property type="term" value="F:excinuclease ABC activity"/>
    <property type="evidence" value="ECO:0007669"/>
    <property type="project" value="InterPro"/>
</dbReference>
<dbReference type="Pfam" id="PF02151">
    <property type="entry name" value="UVR"/>
    <property type="match status" value="1"/>
</dbReference>
<keyword evidence="3" id="KW-0228">DNA excision</keyword>
<protein>
    <submittedName>
        <fullName evidence="9">Excinuclease ABC subunit UvrC</fullName>
    </submittedName>
</protein>
<sequence length="455" mass="52131">MAQHSENLINQVKALPNVPGVYIYKNAKKQIIYIGKAKNLKKRVGSYFFTKLELGTKTYALVQNICSMEYIEALSELEALILEASLIKTHKPKYNVAQKDDKSYLYIVIVSEKLTKNNKIITLPKVLLARQKDLDDGTIKPQALFGPYPHGDTAKYMLRYIRKLLPFRDCSPSKFSKHQKLNSPCLYGHIGLCQAPCLNDVDVDLYKKDIKSIKRLLSGDSVKLLNDMEKSMQQASKEKRYEEAAHYRDLLKKFAYLRKSFKTADSYVENPYLVEDLITESLEELVNNIPNLNDLPNRIECYDISNISGTDAVGSMVVATGGRLDKSSYRRFKINSKNTPDDFGMLREVLTRRLKRELTTSSNVKKWGFPDLLVIDGGKGQVSTVKSVLDELHLEIPLIGLAKRYETIVYFEQEELCELVLSKRNAGLKLLQKLRDEAHRFAQAYHHKLRLQRIN</sequence>
<dbReference type="Proteomes" id="UP000740557">
    <property type="component" value="Unassembled WGS sequence"/>
</dbReference>
<accession>A0A955EBZ3</accession>
<dbReference type="Gene3D" id="3.30.420.340">
    <property type="entry name" value="UvrC, RNAse H endonuclease domain"/>
    <property type="match status" value="1"/>
</dbReference>
<dbReference type="PANTHER" id="PTHR30562">
    <property type="entry name" value="UVRC/OXIDOREDUCTASE"/>
    <property type="match status" value="1"/>
</dbReference>
<dbReference type="Pfam" id="PF01541">
    <property type="entry name" value="GIY-YIG"/>
    <property type="match status" value="1"/>
</dbReference>
<dbReference type="Gene3D" id="3.40.1440.10">
    <property type="entry name" value="GIY-YIG endonuclease"/>
    <property type="match status" value="1"/>
</dbReference>
<reference evidence="9" key="1">
    <citation type="submission" date="2020-04" db="EMBL/GenBank/DDBJ databases">
        <authorList>
            <person name="Zhang T."/>
        </authorList>
    </citation>
    <scope>NUCLEOTIDE SEQUENCE</scope>
    <source>
        <strain evidence="9">HKST-UBA79</strain>
    </source>
</reference>
<evidence type="ECO:0000259" key="6">
    <source>
        <dbReference type="PROSITE" id="PS50151"/>
    </source>
</evidence>
<keyword evidence="5" id="KW-0234">DNA repair</keyword>
<evidence type="ECO:0000256" key="1">
    <source>
        <dbReference type="ARBA" id="ARBA00022490"/>
    </source>
</evidence>
<dbReference type="SMART" id="SM00465">
    <property type="entry name" value="GIYc"/>
    <property type="match status" value="1"/>
</dbReference>
<dbReference type="InterPro" id="IPR001162">
    <property type="entry name" value="UvrC_RNase_H_dom"/>
</dbReference>
<keyword evidence="4" id="KW-0267">Excision nuclease</keyword>
<dbReference type="InterPro" id="IPR047296">
    <property type="entry name" value="GIY-YIG_UvrC_Cho"/>
</dbReference>
<dbReference type="InterPro" id="IPR035901">
    <property type="entry name" value="GIY-YIG_endonuc_sf"/>
</dbReference>
<proteinExistence type="predicted"/>
<keyword evidence="1" id="KW-0963">Cytoplasm</keyword>
<dbReference type="GO" id="GO:0009380">
    <property type="term" value="C:excinuclease repair complex"/>
    <property type="evidence" value="ECO:0007669"/>
    <property type="project" value="TreeGrafter"/>
</dbReference>
<comment type="caution">
    <text evidence="9">The sequence shown here is derived from an EMBL/GenBank/DDBJ whole genome shotgun (WGS) entry which is preliminary data.</text>
</comment>
<evidence type="ECO:0000313" key="9">
    <source>
        <dbReference type="EMBL" id="MCA9308545.1"/>
    </source>
</evidence>
<dbReference type="PROSITE" id="PS50151">
    <property type="entry name" value="UVR"/>
    <property type="match status" value="1"/>
</dbReference>
<dbReference type="EMBL" id="JAGQNX010000105">
    <property type="protein sequence ID" value="MCA9308545.1"/>
    <property type="molecule type" value="Genomic_DNA"/>
</dbReference>
<evidence type="ECO:0000256" key="3">
    <source>
        <dbReference type="ARBA" id="ARBA00022769"/>
    </source>
</evidence>
<organism evidence="9 10">
    <name type="scientific">candidate division WWE3 bacterium</name>
    <dbReference type="NCBI Taxonomy" id="2053526"/>
    <lineage>
        <taxon>Bacteria</taxon>
        <taxon>Katanobacteria</taxon>
    </lineage>
</organism>
<dbReference type="InterPro" id="IPR000305">
    <property type="entry name" value="GIY-YIG_endonuc"/>
</dbReference>
<evidence type="ECO:0000256" key="2">
    <source>
        <dbReference type="ARBA" id="ARBA00022763"/>
    </source>
</evidence>
<dbReference type="SUPFAM" id="SSF46600">
    <property type="entry name" value="C-terminal UvrC-binding domain of UvrB"/>
    <property type="match status" value="1"/>
</dbReference>